<dbReference type="InterPro" id="IPR050492">
    <property type="entry name" value="Bact_metal-bind_prot9"/>
</dbReference>
<dbReference type="Proteomes" id="UP000322981">
    <property type="component" value="Unassembled WGS sequence"/>
</dbReference>
<reference evidence="7 8" key="1">
    <citation type="submission" date="2019-09" db="EMBL/GenBank/DDBJ databases">
        <title>Whole-genome sequence of the purple sulfur bacterium Thiohalocapsa marina DSM 19078.</title>
        <authorList>
            <person name="Kyndt J.A."/>
            <person name="Meyer T.E."/>
        </authorList>
    </citation>
    <scope>NUCLEOTIDE SEQUENCE [LARGE SCALE GENOMIC DNA]</scope>
    <source>
        <strain evidence="7 8">DSM 19078</strain>
    </source>
</reference>
<evidence type="ECO:0000313" key="7">
    <source>
        <dbReference type="EMBL" id="KAA6187493.1"/>
    </source>
</evidence>
<keyword evidence="4" id="KW-0732">Signal</keyword>
<organism evidence="7 8">
    <name type="scientific">Thiohalocapsa marina</name>
    <dbReference type="NCBI Taxonomy" id="424902"/>
    <lineage>
        <taxon>Bacteria</taxon>
        <taxon>Pseudomonadati</taxon>
        <taxon>Pseudomonadota</taxon>
        <taxon>Gammaproteobacteria</taxon>
        <taxon>Chromatiales</taxon>
        <taxon>Chromatiaceae</taxon>
        <taxon>Thiohalocapsa</taxon>
    </lineage>
</organism>
<dbReference type="Gene3D" id="3.40.50.1980">
    <property type="entry name" value="Nitrogenase molybdenum iron protein domain"/>
    <property type="match status" value="2"/>
</dbReference>
<comment type="caution">
    <text evidence="7">The sequence shown here is derived from an EMBL/GenBank/DDBJ whole genome shotgun (WGS) entry which is preliminary data.</text>
</comment>
<feature type="compositionally biased region" description="Polar residues" evidence="6">
    <location>
        <begin position="295"/>
        <end position="332"/>
    </location>
</feature>
<gene>
    <name evidence="7" type="ORF">F2Q65_02045</name>
</gene>
<feature type="region of interest" description="Disordered" evidence="6">
    <location>
        <begin position="98"/>
        <end position="135"/>
    </location>
</feature>
<dbReference type="PANTHER" id="PTHR42953:SF3">
    <property type="entry name" value="HIGH-AFFINITY ZINC UPTAKE SYSTEM PROTEIN ZNUA"/>
    <property type="match status" value="1"/>
</dbReference>
<evidence type="ECO:0000256" key="6">
    <source>
        <dbReference type="SAM" id="MobiDB-lite"/>
    </source>
</evidence>
<feature type="compositionally biased region" description="Basic and acidic residues" evidence="6">
    <location>
        <begin position="98"/>
        <end position="126"/>
    </location>
</feature>
<dbReference type="SUPFAM" id="SSF53807">
    <property type="entry name" value="Helical backbone' metal receptor"/>
    <property type="match status" value="1"/>
</dbReference>
<dbReference type="Pfam" id="PF01297">
    <property type="entry name" value="ZnuA"/>
    <property type="match status" value="1"/>
</dbReference>
<dbReference type="AlphaFoldDB" id="A0A5M8FUP4"/>
<dbReference type="EMBL" id="VWXX01000002">
    <property type="protein sequence ID" value="KAA6187493.1"/>
    <property type="molecule type" value="Genomic_DNA"/>
</dbReference>
<keyword evidence="5" id="KW-0864">Zinc transport</keyword>
<accession>A0A5M8FUP4</accession>
<dbReference type="GO" id="GO:0006829">
    <property type="term" value="P:zinc ion transport"/>
    <property type="evidence" value="ECO:0007669"/>
    <property type="project" value="UniProtKB-KW"/>
</dbReference>
<evidence type="ECO:0000256" key="2">
    <source>
        <dbReference type="ARBA" id="ARBA00015915"/>
    </source>
</evidence>
<protein>
    <recommendedName>
        <fullName evidence="2">High-affinity zinc uptake system protein ZnuA</fullName>
    </recommendedName>
</protein>
<name>A0A5M8FUP4_9GAMM</name>
<evidence type="ECO:0000256" key="5">
    <source>
        <dbReference type="ARBA" id="ARBA00022906"/>
    </source>
</evidence>
<dbReference type="GO" id="GO:0046872">
    <property type="term" value="F:metal ion binding"/>
    <property type="evidence" value="ECO:0007669"/>
    <property type="project" value="InterPro"/>
</dbReference>
<keyword evidence="3" id="KW-0813">Transport</keyword>
<sequence length="403" mass="43840">MQQAVAESPLSVFVSVLPMQTLVERVGGDRVQVQTMVLPGQSPHSYEPSPRQLAALSEADLYVRAGLPFEAAWMPRFRSANPAMAVLDVREGLPLRPQEAHDHAHEHEHEHAHAHQPEQSPDHRQGSADPDDDEAMDAHVWTSPALVRQIARALRDTLSRLDPDGASLYAQRQAAFDAELAALDQELAAILRNLDNRSFLVYHPAWGYFADRYHLTQIPIEREGKEPGARRLAALIEQARAAGTRLILVQPQFDRRAAGRVAQAIGGRVEAVDPLAPDLADNLRRLAELIAAANGRQSPAASRQPPATSHQPPATSHQPPATSHQPARSSGDSYAINRCPCRAGGPGSDGRGSRSQGCDREASTDGFTAPPGRRYPARQSVQQPFDSPAPGNWPMVAQGWPPE</sequence>
<evidence type="ECO:0000256" key="4">
    <source>
        <dbReference type="ARBA" id="ARBA00022729"/>
    </source>
</evidence>
<evidence type="ECO:0000256" key="3">
    <source>
        <dbReference type="ARBA" id="ARBA00022448"/>
    </source>
</evidence>
<comment type="similarity">
    <text evidence="1">Belongs to the bacterial solute-binding protein 9 family.</text>
</comment>
<keyword evidence="5" id="KW-0862">Zinc</keyword>
<proteinExistence type="inferred from homology"/>
<keyword evidence="8" id="KW-1185">Reference proteome</keyword>
<feature type="region of interest" description="Disordered" evidence="6">
    <location>
        <begin position="294"/>
        <end position="403"/>
    </location>
</feature>
<dbReference type="OrthoDB" id="9793396at2"/>
<keyword evidence="5" id="KW-0406">Ion transport</keyword>
<evidence type="ECO:0000313" key="8">
    <source>
        <dbReference type="Proteomes" id="UP000322981"/>
    </source>
</evidence>
<dbReference type="InterPro" id="IPR006127">
    <property type="entry name" value="ZnuA-like"/>
</dbReference>
<dbReference type="PANTHER" id="PTHR42953">
    <property type="entry name" value="HIGH-AFFINITY ZINC UPTAKE SYSTEM PROTEIN ZNUA-RELATED"/>
    <property type="match status" value="1"/>
</dbReference>
<evidence type="ECO:0000256" key="1">
    <source>
        <dbReference type="ARBA" id="ARBA00011028"/>
    </source>
</evidence>